<evidence type="ECO:0000313" key="1">
    <source>
        <dbReference type="EMBL" id="PAV88062.1"/>
    </source>
</evidence>
<gene>
    <name evidence="1" type="ORF">WR25_20311</name>
</gene>
<protein>
    <submittedName>
        <fullName evidence="1">Uncharacterized protein</fullName>
    </submittedName>
</protein>
<accession>A0A2A2LP99</accession>
<evidence type="ECO:0000313" key="2">
    <source>
        <dbReference type="Proteomes" id="UP000218231"/>
    </source>
</evidence>
<dbReference type="EMBL" id="LIAE01006535">
    <property type="protein sequence ID" value="PAV88062.1"/>
    <property type="molecule type" value="Genomic_DNA"/>
</dbReference>
<organism evidence="1 2">
    <name type="scientific">Diploscapter pachys</name>
    <dbReference type="NCBI Taxonomy" id="2018661"/>
    <lineage>
        <taxon>Eukaryota</taxon>
        <taxon>Metazoa</taxon>
        <taxon>Ecdysozoa</taxon>
        <taxon>Nematoda</taxon>
        <taxon>Chromadorea</taxon>
        <taxon>Rhabditida</taxon>
        <taxon>Rhabditina</taxon>
        <taxon>Rhabditomorpha</taxon>
        <taxon>Rhabditoidea</taxon>
        <taxon>Rhabditidae</taxon>
        <taxon>Diploscapter</taxon>
    </lineage>
</organism>
<sequence length="185" mass="21168">MASPLCEGSAERRSASFDIFLGDAAALLLLFSSLDGDFCILSFWLCSSCCLFIDTKSWPNEKMKDCKDRKLVTIEPTPDELKLFGRPMCTTYHSLSRNKWFQVAVGAYQLPIECNRSDYYHFEVTHFHWLNERGFGFCCNSDGCNVMTKTITRNYVTHSILSFVSQKLTFEGNLEILALKRHSTK</sequence>
<proteinExistence type="predicted"/>
<comment type="caution">
    <text evidence="1">The sequence shown here is derived from an EMBL/GenBank/DDBJ whole genome shotgun (WGS) entry which is preliminary data.</text>
</comment>
<reference evidence="1 2" key="1">
    <citation type="journal article" date="2017" name="Curr. Biol.">
        <title>Genome architecture and evolution of a unichromosomal asexual nematode.</title>
        <authorList>
            <person name="Fradin H."/>
            <person name="Zegar C."/>
            <person name="Gutwein M."/>
            <person name="Lucas J."/>
            <person name="Kovtun M."/>
            <person name="Corcoran D."/>
            <person name="Baugh L.R."/>
            <person name="Kiontke K."/>
            <person name="Gunsalus K."/>
            <person name="Fitch D.H."/>
            <person name="Piano F."/>
        </authorList>
    </citation>
    <scope>NUCLEOTIDE SEQUENCE [LARGE SCALE GENOMIC DNA]</scope>
    <source>
        <strain evidence="1">PF1309</strain>
    </source>
</reference>
<name>A0A2A2LP99_9BILA</name>
<dbReference type="Proteomes" id="UP000218231">
    <property type="component" value="Unassembled WGS sequence"/>
</dbReference>
<keyword evidence="2" id="KW-1185">Reference proteome</keyword>
<dbReference type="AlphaFoldDB" id="A0A2A2LP99"/>